<gene>
    <name evidence="5" type="primary">ligT</name>
    <name evidence="4" type="ORF">TL5118_02433</name>
    <name evidence="5" type="ORF">TL5120_00608</name>
</gene>
<dbReference type="Pfam" id="PF02834">
    <property type="entry name" value="LigT_PEase"/>
    <property type="match status" value="2"/>
</dbReference>
<dbReference type="PANTHER" id="PTHR35561">
    <property type="entry name" value="RNA 2',3'-CYCLIC PHOSPHODIESTERASE"/>
    <property type="match status" value="1"/>
</dbReference>
<reference evidence="5 7" key="1">
    <citation type="submission" date="2015-09" db="EMBL/GenBank/DDBJ databases">
        <authorList>
            <consortium name="Swine Surveillance"/>
        </authorList>
    </citation>
    <scope>NUCLEOTIDE SEQUENCE [LARGE SCALE GENOMIC DNA]</scope>
    <source>
        <strain evidence="5 7">5120</strain>
    </source>
</reference>
<organism evidence="5 7">
    <name type="scientific">Thalassovita autumnalis</name>
    <dbReference type="NCBI Taxonomy" id="2072972"/>
    <lineage>
        <taxon>Bacteria</taxon>
        <taxon>Pseudomonadati</taxon>
        <taxon>Pseudomonadota</taxon>
        <taxon>Alphaproteobacteria</taxon>
        <taxon>Rhodobacterales</taxon>
        <taxon>Roseobacteraceae</taxon>
        <taxon>Thalassovita</taxon>
    </lineage>
</organism>
<keyword evidence="5" id="KW-0436">Ligase</keyword>
<feature type="short sequence motif" description="HXTX 2" evidence="2">
    <location>
        <begin position="120"/>
        <end position="123"/>
    </location>
</feature>
<dbReference type="AlphaFoldDB" id="A0A0P1G4P6"/>
<evidence type="ECO:0000256" key="1">
    <source>
        <dbReference type="ARBA" id="ARBA00022801"/>
    </source>
</evidence>
<dbReference type="NCBIfam" id="TIGR02258">
    <property type="entry name" value="2_5_ligase"/>
    <property type="match status" value="1"/>
</dbReference>
<sequence>MRRLFLALDLPDNLRDGLMALPEGLGIGREVEEENLHLTLAFLDAQPDHILEPLHDGLTTVQQPQVRLQLTGLELWGGRQPSTLVMLAERVPELIHLQEKLAHLVRVAGVDLPRRRFKPHVTLVRFQRGLPPEAQARLAAFMAAEGGASLPLAEAESFSIYQSTLTADGPLYEALATYPLQPV</sequence>
<dbReference type="OrthoDB" id="9793819at2"/>
<feature type="domain" description="Phosphoesterase HXTX" evidence="3">
    <location>
        <begin position="13"/>
        <end position="82"/>
    </location>
</feature>
<dbReference type="GO" id="GO:0008664">
    <property type="term" value="F:RNA 2',3'-cyclic 3'-phosphodiesterase activity"/>
    <property type="evidence" value="ECO:0007669"/>
    <property type="project" value="UniProtKB-EC"/>
</dbReference>
<feature type="active site" description="Proton acceptor" evidence="2">
    <location>
        <position position="120"/>
    </location>
</feature>
<proteinExistence type="inferred from homology"/>
<dbReference type="GO" id="GO:0004113">
    <property type="term" value="F:2',3'-cyclic-nucleotide 3'-phosphodiesterase activity"/>
    <property type="evidence" value="ECO:0007669"/>
    <property type="project" value="InterPro"/>
</dbReference>
<feature type="short sequence motif" description="HXTX 1" evidence="2">
    <location>
        <begin position="37"/>
        <end position="40"/>
    </location>
</feature>
<evidence type="ECO:0000313" key="4">
    <source>
        <dbReference type="EMBL" id="CUH67999.1"/>
    </source>
</evidence>
<reference evidence="4 6" key="2">
    <citation type="submission" date="2015-09" db="EMBL/GenBank/DDBJ databases">
        <authorList>
            <person name="Rodrigo-Torres L."/>
            <person name="Arahal D.R."/>
        </authorList>
    </citation>
    <scope>NUCLEOTIDE SEQUENCE [LARGE SCALE GENOMIC DNA]</scope>
    <source>
        <strain evidence="4 6">CECT 5118</strain>
    </source>
</reference>
<evidence type="ECO:0000313" key="5">
    <source>
        <dbReference type="EMBL" id="CUH70828.1"/>
    </source>
</evidence>
<evidence type="ECO:0000256" key="2">
    <source>
        <dbReference type="HAMAP-Rule" id="MF_01940"/>
    </source>
</evidence>
<evidence type="ECO:0000259" key="3">
    <source>
        <dbReference type="Pfam" id="PF02834"/>
    </source>
</evidence>
<dbReference type="SUPFAM" id="SSF55144">
    <property type="entry name" value="LigT-like"/>
    <property type="match status" value="1"/>
</dbReference>
<dbReference type="InterPro" id="IPR014051">
    <property type="entry name" value="Phosphoesterase_HXTX"/>
</dbReference>
<dbReference type="EMBL" id="CYSB01000030">
    <property type="protein sequence ID" value="CUH67999.1"/>
    <property type="molecule type" value="Genomic_DNA"/>
</dbReference>
<dbReference type="EC" id="3.1.4.58" evidence="2"/>
<dbReference type="Gene3D" id="3.90.1140.10">
    <property type="entry name" value="Cyclic phosphodiesterase"/>
    <property type="match status" value="1"/>
</dbReference>
<comment type="similarity">
    <text evidence="2">Belongs to the 2H phosphoesterase superfamily. ThpR family.</text>
</comment>
<dbReference type="HAMAP" id="MF_01940">
    <property type="entry name" value="RNA_CPDase"/>
    <property type="match status" value="1"/>
</dbReference>
<comment type="catalytic activity">
    <reaction evidence="2">
        <text>a 3'-end 2',3'-cyclophospho-ribonucleotide-RNA + H2O = a 3'-end 2'-phospho-ribonucleotide-RNA + H(+)</text>
        <dbReference type="Rhea" id="RHEA:11828"/>
        <dbReference type="Rhea" id="RHEA-COMP:10464"/>
        <dbReference type="Rhea" id="RHEA-COMP:17353"/>
        <dbReference type="ChEBI" id="CHEBI:15377"/>
        <dbReference type="ChEBI" id="CHEBI:15378"/>
        <dbReference type="ChEBI" id="CHEBI:83064"/>
        <dbReference type="ChEBI" id="CHEBI:173113"/>
        <dbReference type="EC" id="3.1.4.58"/>
    </reaction>
</comment>
<dbReference type="Proteomes" id="UP000051086">
    <property type="component" value="Unassembled WGS sequence"/>
</dbReference>
<protein>
    <recommendedName>
        <fullName evidence="2">RNA 2',3'-cyclic phosphodiesterase</fullName>
        <shortName evidence="2">RNA 2',3'-CPDase</shortName>
        <ecNumber evidence="2">3.1.4.58</ecNumber>
    </recommendedName>
</protein>
<dbReference type="GO" id="GO:0016874">
    <property type="term" value="F:ligase activity"/>
    <property type="evidence" value="ECO:0007669"/>
    <property type="project" value="UniProtKB-KW"/>
</dbReference>
<keyword evidence="1 2" id="KW-0378">Hydrolase</keyword>
<dbReference type="InterPro" id="IPR009097">
    <property type="entry name" value="Cyclic_Pdiesterase"/>
</dbReference>
<dbReference type="EMBL" id="CYSC01000015">
    <property type="protein sequence ID" value="CUH70828.1"/>
    <property type="molecule type" value="Genomic_DNA"/>
</dbReference>
<evidence type="ECO:0000313" key="6">
    <source>
        <dbReference type="Proteomes" id="UP000051086"/>
    </source>
</evidence>
<dbReference type="PANTHER" id="PTHR35561:SF1">
    <property type="entry name" value="RNA 2',3'-CYCLIC PHOSPHODIESTERASE"/>
    <property type="match status" value="1"/>
</dbReference>
<dbReference type="Proteomes" id="UP000051887">
    <property type="component" value="Unassembled WGS sequence"/>
</dbReference>
<dbReference type="RefSeq" id="WP_058242164.1">
    <property type="nucleotide sequence ID" value="NZ_CYSB01000030.1"/>
</dbReference>
<feature type="domain" description="Phosphoesterase HXTX" evidence="3">
    <location>
        <begin position="92"/>
        <end position="172"/>
    </location>
</feature>
<feature type="active site" description="Proton donor" evidence="2">
    <location>
        <position position="37"/>
    </location>
</feature>
<evidence type="ECO:0000313" key="7">
    <source>
        <dbReference type="Proteomes" id="UP000051887"/>
    </source>
</evidence>
<name>A0A0P1G4P6_9RHOB</name>
<keyword evidence="6" id="KW-1185">Reference proteome</keyword>
<accession>A0A0P1G4P6</accession>
<comment type="function">
    <text evidence="2">Hydrolyzes RNA 2',3'-cyclic phosphodiester to an RNA 2'-phosphomonoester.</text>
</comment>
<dbReference type="InterPro" id="IPR004175">
    <property type="entry name" value="RNA_CPDase"/>
</dbReference>